<protein>
    <submittedName>
        <fullName evidence="2">Uncharacterized protein</fullName>
    </submittedName>
</protein>
<name>A0A0V0J1J6_SCHSO</name>
<organism evidence="2">
    <name type="scientific">Schistocephalus solidus</name>
    <name type="common">Tapeworm</name>
    <dbReference type="NCBI Taxonomy" id="70667"/>
    <lineage>
        <taxon>Eukaryota</taxon>
        <taxon>Metazoa</taxon>
        <taxon>Spiralia</taxon>
        <taxon>Lophotrochozoa</taxon>
        <taxon>Platyhelminthes</taxon>
        <taxon>Cestoda</taxon>
        <taxon>Eucestoda</taxon>
        <taxon>Diphyllobothriidea</taxon>
        <taxon>Diphyllobothriidae</taxon>
        <taxon>Schistocephalus</taxon>
    </lineage>
</organism>
<accession>A0A0V0J1J6</accession>
<evidence type="ECO:0000256" key="1">
    <source>
        <dbReference type="SAM" id="MobiDB-lite"/>
    </source>
</evidence>
<feature type="region of interest" description="Disordered" evidence="1">
    <location>
        <begin position="316"/>
        <end position="341"/>
    </location>
</feature>
<feature type="region of interest" description="Disordered" evidence="1">
    <location>
        <begin position="274"/>
        <end position="302"/>
    </location>
</feature>
<feature type="compositionally biased region" description="Polar residues" evidence="1">
    <location>
        <begin position="285"/>
        <end position="294"/>
    </location>
</feature>
<dbReference type="EMBL" id="GEEE01003737">
    <property type="protein sequence ID" value="JAP59488.1"/>
    <property type="molecule type" value="Transcribed_RNA"/>
</dbReference>
<proteinExistence type="predicted"/>
<reference evidence="2" key="1">
    <citation type="submission" date="2016-01" db="EMBL/GenBank/DDBJ databases">
        <title>Reference transcriptome for the parasite Schistocephalus solidus: insights into the molecular evolution of parasitism.</title>
        <authorList>
            <person name="Hebert F.O."/>
            <person name="Grambauer S."/>
            <person name="Barber I."/>
            <person name="Landry C.R."/>
            <person name="Aubin-Horth N."/>
        </authorList>
    </citation>
    <scope>NUCLEOTIDE SEQUENCE</scope>
</reference>
<evidence type="ECO:0000313" key="2">
    <source>
        <dbReference type="EMBL" id="JAP59488.1"/>
    </source>
</evidence>
<feature type="compositionally biased region" description="Pro residues" evidence="1">
    <location>
        <begin position="323"/>
        <end position="332"/>
    </location>
</feature>
<dbReference type="AlphaFoldDB" id="A0A0V0J1J6"/>
<gene>
    <name evidence="2" type="ORF">TR123006</name>
</gene>
<sequence>MSDQDSEFIVVDDNYHHKINENIKRLKEVIDMYERAHGALVKSNILLQDKLHLALQLVLQRLPPDTESNIEELVKSASQSVYACSDAVRRDYVKSLCSKLVIVNAEYQKLAQEFEAYKLDGVSDNWFKPNIERLRTVLQDMETMLLSPDGTARSPITVTALEQLSRPAGDDLSELCALAERINLRIKAQLDAKSRVEHCEIGCDPISLSTGETSSSRPETQAAGMHQQAIVKVIQEEVSSVMQKEMQKALEAHRDLIRATMAVETTATSVIVPASGLPSADPDARQSSSGNSTFPRAMAASSVKPEVPVPGYEAVSKTAATATPPPPPPPTEPTFTPEQETPKCPACGLKCEHRLHLEAHLETCLSPQH</sequence>